<feature type="signal peptide" evidence="2">
    <location>
        <begin position="1"/>
        <end position="24"/>
    </location>
</feature>
<gene>
    <name evidence="3" type="ORF">GQ607_015519</name>
</gene>
<name>A0A8H3VXE6_9PEZI</name>
<protein>
    <recommendedName>
        <fullName evidence="5">Secreted protein</fullName>
    </recommendedName>
</protein>
<evidence type="ECO:0000313" key="3">
    <source>
        <dbReference type="EMBL" id="KAF0317203.1"/>
    </source>
</evidence>
<feature type="chain" id="PRO_5034730015" description="Secreted protein" evidence="2">
    <location>
        <begin position="25"/>
        <end position="137"/>
    </location>
</feature>
<organism evidence="3 4">
    <name type="scientific">Colletotrichum asianum</name>
    <dbReference type="NCBI Taxonomy" id="702518"/>
    <lineage>
        <taxon>Eukaryota</taxon>
        <taxon>Fungi</taxon>
        <taxon>Dikarya</taxon>
        <taxon>Ascomycota</taxon>
        <taxon>Pezizomycotina</taxon>
        <taxon>Sordariomycetes</taxon>
        <taxon>Hypocreomycetidae</taxon>
        <taxon>Glomerellales</taxon>
        <taxon>Glomerellaceae</taxon>
        <taxon>Colletotrichum</taxon>
        <taxon>Colletotrichum gloeosporioides species complex</taxon>
    </lineage>
</organism>
<sequence>MGCEILQSSLVLLFLAVRPPPVSVAPAQRAASVKYINTHTAHPPEAASCVSSLRGWIGSAESGETEKQTARLRRPSRPRTDGQSCIDRNGAYGGRGRDGDDLENLRIQDWGKQKGGIGKKKRKQAKTHTREEKANIA</sequence>
<feature type="region of interest" description="Disordered" evidence="1">
    <location>
        <begin position="60"/>
        <end position="137"/>
    </location>
</feature>
<dbReference type="Proteomes" id="UP000434172">
    <property type="component" value="Unassembled WGS sequence"/>
</dbReference>
<comment type="caution">
    <text evidence="3">The sequence shown here is derived from an EMBL/GenBank/DDBJ whole genome shotgun (WGS) entry which is preliminary data.</text>
</comment>
<evidence type="ECO:0000313" key="4">
    <source>
        <dbReference type="Proteomes" id="UP000434172"/>
    </source>
</evidence>
<dbReference type="EMBL" id="WOWK01000135">
    <property type="protein sequence ID" value="KAF0317203.1"/>
    <property type="molecule type" value="Genomic_DNA"/>
</dbReference>
<evidence type="ECO:0008006" key="5">
    <source>
        <dbReference type="Google" id="ProtNLM"/>
    </source>
</evidence>
<reference evidence="3 4" key="1">
    <citation type="submission" date="2019-12" db="EMBL/GenBank/DDBJ databases">
        <title>A genome sequence resource for the geographically widespread anthracnose pathogen Colletotrichum asianum.</title>
        <authorList>
            <person name="Meng Y."/>
        </authorList>
    </citation>
    <scope>NUCLEOTIDE SEQUENCE [LARGE SCALE GENOMIC DNA]</scope>
    <source>
        <strain evidence="3 4">ICMP 18580</strain>
    </source>
</reference>
<evidence type="ECO:0000256" key="2">
    <source>
        <dbReference type="SAM" id="SignalP"/>
    </source>
</evidence>
<feature type="compositionally biased region" description="Basic residues" evidence="1">
    <location>
        <begin position="117"/>
        <end position="127"/>
    </location>
</feature>
<keyword evidence="4" id="KW-1185">Reference proteome</keyword>
<proteinExistence type="predicted"/>
<accession>A0A8H3VXE6</accession>
<keyword evidence="2" id="KW-0732">Signal</keyword>
<dbReference type="AlphaFoldDB" id="A0A8H3VXE6"/>
<feature type="compositionally biased region" description="Basic and acidic residues" evidence="1">
    <location>
        <begin position="128"/>
        <end position="137"/>
    </location>
</feature>
<feature type="compositionally biased region" description="Basic and acidic residues" evidence="1">
    <location>
        <begin position="95"/>
        <end position="112"/>
    </location>
</feature>
<evidence type="ECO:0000256" key="1">
    <source>
        <dbReference type="SAM" id="MobiDB-lite"/>
    </source>
</evidence>